<organism evidence="1 3">
    <name type="scientific">Glycomyces lechevalierae</name>
    <dbReference type="NCBI Taxonomy" id="256034"/>
    <lineage>
        <taxon>Bacteria</taxon>
        <taxon>Bacillati</taxon>
        <taxon>Actinomycetota</taxon>
        <taxon>Actinomycetes</taxon>
        <taxon>Glycomycetales</taxon>
        <taxon>Glycomycetaceae</taxon>
        <taxon>Glycomyces</taxon>
    </lineage>
</organism>
<evidence type="ECO:0000313" key="2">
    <source>
        <dbReference type="EMBL" id="MDR7341543.1"/>
    </source>
</evidence>
<sequence>MLYAAVVRPVIDRVHVSLRNAVRPQVRELYGRRGLTPGVEIDVFYALLDHPVPESALAARMVYWPFDPEAAEAPGLVERVDGCWRLTGDGRAVALEAERVFAAAAERLWSFRPSPSLPGLAAVEAVLPLVERLLEAGQAHGGPVFRALTPVWEPAGASPSALLVSRLEALRHYRADAHRAAWGAAGLTVAQVQALGPGPERDAIEAETNRLDGVVYEALDADERLVLLGGLGALPDGLADR</sequence>
<accession>A0A9X3T9W9</accession>
<comment type="caution">
    <text evidence="1">The sequence shown here is derived from an EMBL/GenBank/DDBJ whole genome shotgun (WGS) entry which is preliminary data.</text>
</comment>
<proteinExistence type="predicted"/>
<dbReference type="Proteomes" id="UP001183604">
    <property type="component" value="Unassembled WGS sequence"/>
</dbReference>
<dbReference type="RefSeq" id="WP_270123471.1">
    <property type="nucleotide sequence ID" value="NZ_BAAAOM010000001.1"/>
</dbReference>
<evidence type="ECO:0000313" key="4">
    <source>
        <dbReference type="Proteomes" id="UP001183604"/>
    </source>
</evidence>
<dbReference type="AlphaFoldDB" id="A0A9X3T9W9"/>
<dbReference type="Proteomes" id="UP001145799">
    <property type="component" value="Unassembled WGS sequence"/>
</dbReference>
<protein>
    <submittedName>
        <fullName evidence="1">Uncharacterized protein</fullName>
    </submittedName>
</protein>
<keyword evidence="4" id="KW-1185">Reference proteome</keyword>
<reference evidence="2 4" key="2">
    <citation type="submission" date="2023-07" db="EMBL/GenBank/DDBJ databases">
        <title>Sequencing the genomes of 1000 actinobacteria strains.</title>
        <authorList>
            <person name="Klenk H.-P."/>
        </authorList>
    </citation>
    <scope>NUCLEOTIDE SEQUENCE [LARGE SCALE GENOMIC DNA]</scope>
    <source>
        <strain evidence="2 4">DSM 44724</strain>
    </source>
</reference>
<name>A0A9X3T9W9_9ACTN</name>
<evidence type="ECO:0000313" key="1">
    <source>
        <dbReference type="EMBL" id="MDA1386983.1"/>
    </source>
</evidence>
<gene>
    <name evidence="2" type="ORF">J2S69_005262</name>
    <name evidence="1" type="ORF">O2L01_18440</name>
</gene>
<reference evidence="1" key="1">
    <citation type="submission" date="2022-12" db="EMBL/GenBank/DDBJ databases">
        <title>Gycomyces niveus sp.nov., a novel actinomycete isolated from soil in Shouguang.</title>
        <authorList>
            <person name="Yang X."/>
        </authorList>
    </citation>
    <scope>NUCLEOTIDE SEQUENCE</scope>
    <source>
        <strain evidence="1">DSM 44724</strain>
    </source>
</reference>
<dbReference type="EMBL" id="JAVDYD010000001">
    <property type="protein sequence ID" value="MDR7341543.1"/>
    <property type="molecule type" value="Genomic_DNA"/>
</dbReference>
<evidence type="ECO:0000313" key="3">
    <source>
        <dbReference type="Proteomes" id="UP001145799"/>
    </source>
</evidence>
<dbReference type="EMBL" id="JAPZVQ010000012">
    <property type="protein sequence ID" value="MDA1386983.1"/>
    <property type="molecule type" value="Genomic_DNA"/>
</dbReference>